<sequence length="52" mass="5986">MTQTQATSLSEFADIRFTTGISIIIPTYKEVENIPHILERIDQLRRTHDLTA</sequence>
<proteinExistence type="predicted"/>
<accession>A0ABW8UMI7</accession>
<gene>
    <name evidence="1" type="ORF">ACERZ8_00060</name>
</gene>
<dbReference type="RefSeq" id="WP_407590091.1">
    <property type="nucleotide sequence ID" value="NZ_JBHDIY010000001.1"/>
</dbReference>
<organism evidence="1 2">
    <name type="scientific">Tateyamaria armeniaca</name>
    <dbReference type="NCBI Taxonomy" id="2518930"/>
    <lineage>
        <taxon>Bacteria</taxon>
        <taxon>Pseudomonadati</taxon>
        <taxon>Pseudomonadota</taxon>
        <taxon>Alphaproteobacteria</taxon>
        <taxon>Rhodobacterales</taxon>
        <taxon>Roseobacteraceae</taxon>
        <taxon>Tateyamaria</taxon>
    </lineage>
</organism>
<dbReference type="Proteomes" id="UP001627408">
    <property type="component" value="Unassembled WGS sequence"/>
</dbReference>
<dbReference type="EMBL" id="JBHDIY010000001">
    <property type="protein sequence ID" value="MFL4468336.1"/>
    <property type="molecule type" value="Genomic_DNA"/>
</dbReference>
<protein>
    <submittedName>
        <fullName evidence="1">Uncharacterized protein</fullName>
    </submittedName>
</protein>
<name>A0ABW8UMI7_9RHOB</name>
<evidence type="ECO:0000313" key="2">
    <source>
        <dbReference type="Proteomes" id="UP001627408"/>
    </source>
</evidence>
<comment type="caution">
    <text evidence="1">The sequence shown here is derived from an EMBL/GenBank/DDBJ whole genome shotgun (WGS) entry which is preliminary data.</text>
</comment>
<keyword evidence="2" id="KW-1185">Reference proteome</keyword>
<evidence type="ECO:0000313" key="1">
    <source>
        <dbReference type="EMBL" id="MFL4468336.1"/>
    </source>
</evidence>
<reference evidence="1 2" key="1">
    <citation type="submission" date="2024-08" db="EMBL/GenBank/DDBJ databases">
        <title>Tateyamaria sp. nov., isolated from marine algae.</title>
        <authorList>
            <person name="Choi B.J."/>
            <person name="Kim J.M."/>
            <person name="Lee J.K."/>
            <person name="Choi D.G."/>
            <person name="Bayburt H."/>
            <person name="Baek J.H."/>
            <person name="Han D.M."/>
            <person name="Jeon C.O."/>
        </authorList>
    </citation>
    <scope>NUCLEOTIDE SEQUENCE [LARGE SCALE GENOMIC DNA]</scope>
    <source>
        <strain evidence="1 2">KMU-156</strain>
    </source>
</reference>